<dbReference type="AlphaFoldDB" id="A0A1X7UZE9"/>
<name>A0A1X7UZE9_AMPQE</name>
<sequence length="271" mass="30764">MASRLTISLLVSLSLSSWMLYIAILQIPSVGNKLPSLRIKSRATPPVIVKIPASQVLVMMIALFNIIAFSILYSVVAKGTLLLKQIVTFLISSFFMISGVSMHTVAVIVENQLTDNDTVFPLIDVLHEYVSHSTAMIGFYLMISTIVWEEYRHFLRIIQDGKGMNELKHKWFTLLTALIEWPFSVVLGQFIAVFSLRTSTHLITFLFFFIFVLFAFKLYKELQSFGVSMFQSGYFRCEILLTSFFFIVSLSGLFHGLLVLIGSDWNSNNEL</sequence>
<feature type="transmembrane region" description="Helical" evidence="1">
    <location>
        <begin position="202"/>
        <end position="219"/>
    </location>
</feature>
<accession>A0A1X7UZE9</accession>
<feature type="transmembrane region" description="Helical" evidence="1">
    <location>
        <begin position="87"/>
        <end position="109"/>
    </location>
</feature>
<dbReference type="EnsemblMetazoa" id="Aqu2.1.33076_001">
    <property type="protein sequence ID" value="Aqu2.1.33076_001"/>
    <property type="gene ID" value="Aqu2.1.33076"/>
</dbReference>
<keyword evidence="1" id="KW-0472">Membrane</keyword>
<reference evidence="2" key="1">
    <citation type="submission" date="2017-05" db="UniProtKB">
        <authorList>
            <consortium name="EnsemblMetazoa"/>
        </authorList>
    </citation>
    <scope>IDENTIFICATION</scope>
</reference>
<proteinExistence type="predicted"/>
<keyword evidence="1" id="KW-0812">Transmembrane</keyword>
<feature type="transmembrane region" description="Helical" evidence="1">
    <location>
        <begin position="7"/>
        <end position="27"/>
    </location>
</feature>
<keyword evidence="1" id="KW-1133">Transmembrane helix</keyword>
<feature type="transmembrane region" description="Helical" evidence="1">
    <location>
        <begin position="171"/>
        <end position="196"/>
    </location>
</feature>
<feature type="transmembrane region" description="Helical" evidence="1">
    <location>
        <begin position="239"/>
        <end position="261"/>
    </location>
</feature>
<organism evidence="2">
    <name type="scientific">Amphimedon queenslandica</name>
    <name type="common">Sponge</name>
    <dbReference type="NCBI Taxonomy" id="400682"/>
    <lineage>
        <taxon>Eukaryota</taxon>
        <taxon>Metazoa</taxon>
        <taxon>Porifera</taxon>
        <taxon>Demospongiae</taxon>
        <taxon>Heteroscleromorpha</taxon>
        <taxon>Haplosclerida</taxon>
        <taxon>Niphatidae</taxon>
        <taxon>Amphimedon</taxon>
    </lineage>
</organism>
<evidence type="ECO:0000313" key="2">
    <source>
        <dbReference type="EnsemblMetazoa" id="Aqu2.1.33076_001"/>
    </source>
</evidence>
<protein>
    <submittedName>
        <fullName evidence="2">Uncharacterized protein</fullName>
    </submittedName>
</protein>
<feature type="transmembrane region" description="Helical" evidence="1">
    <location>
        <begin position="47"/>
        <end position="75"/>
    </location>
</feature>
<feature type="transmembrane region" description="Helical" evidence="1">
    <location>
        <begin position="129"/>
        <end position="151"/>
    </location>
</feature>
<evidence type="ECO:0000256" key="1">
    <source>
        <dbReference type="SAM" id="Phobius"/>
    </source>
</evidence>
<dbReference type="InParanoid" id="A0A1X7UZE9"/>